<evidence type="ECO:0000313" key="1">
    <source>
        <dbReference type="EMBL" id="PZE22797.1"/>
    </source>
</evidence>
<sequence length="64" mass="7607">MAAIAGFARRAKATIKVIFSIPDYDKYLRHQKEHHPNDTPMTEKEFYEWSLKERYESGKVNRCC</sequence>
<reference evidence="1" key="1">
    <citation type="submission" date="2018-06" db="EMBL/GenBank/DDBJ databases">
        <title>Paenibacillus xerothermodurans sp. nov. an extremely dry heat resistant spore forming bacterium isolated from the soil of Cape Canaveral, Florida.</title>
        <authorList>
            <person name="Seuylemezian A."/>
            <person name="Kaur N."/>
            <person name="Patil P."/>
            <person name="Patil P."/>
            <person name="Mayilraj S."/>
            <person name="Vaishampayan P."/>
        </authorList>
    </citation>
    <scope>NUCLEOTIDE SEQUENCE [LARGE SCALE GENOMIC DNA]</scope>
    <source>
        <strain evidence="1">ATCC 27380</strain>
    </source>
</reference>
<dbReference type="AlphaFoldDB" id="A0A2W1NE49"/>
<dbReference type="PANTHER" id="PTHR38453:SF1">
    <property type="entry name" value="CYTOPLASMIC PROTEIN"/>
    <property type="match status" value="1"/>
</dbReference>
<dbReference type="Proteomes" id="UP000214746">
    <property type="component" value="Unassembled WGS sequence"/>
</dbReference>
<keyword evidence="2" id="KW-1185">Reference proteome</keyword>
<dbReference type="PANTHER" id="PTHR38453">
    <property type="entry name" value="CYTOPLASMIC PROTEIN-RELATED"/>
    <property type="match status" value="1"/>
</dbReference>
<organism evidence="1 2">
    <name type="scientific">Paenibacillus xerothermodurans</name>
    <dbReference type="NCBI Taxonomy" id="1977292"/>
    <lineage>
        <taxon>Bacteria</taxon>
        <taxon>Bacillati</taxon>
        <taxon>Bacillota</taxon>
        <taxon>Bacilli</taxon>
        <taxon>Bacillales</taxon>
        <taxon>Paenibacillaceae</taxon>
        <taxon>Paenibacillus</taxon>
    </lineage>
</organism>
<protein>
    <submittedName>
        <fullName evidence="1">Selenoprotein</fullName>
    </submittedName>
</protein>
<dbReference type="InterPro" id="IPR007423">
    <property type="entry name" value="Sel_put"/>
</dbReference>
<dbReference type="RefSeq" id="WP_089198565.1">
    <property type="nucleotide sequence ID" value="NZ_NHRJ02000001.1"/>
</dbReference>
<proteinExistence type="predicted"/>
<accession>A0A2W1NE49</accession>
<gene>
    <name evidence="1" type="ORF">CBW46_003280</name>
</gene>
<dbReference type="Pfam" id="PF04328">
    <property type="entry name" value="Sel_put"/>
    <property type="match status" value="1"/>
</dbReference>
<comment type="caution">
    <text evidence="1">The sequence shown here is derived from an EMBL/GenBank/DDBJ whole genome shotgun (WGS) entry which is preliminary data.</text>
</comment>
<evidence type="ECO:0000313" key="2">
    <source>
        <dbReference type="Proteomes" id="UP000214746"/>
    </source>
</evidence>
<dbReference type="OrthoDB" id="9814284at2"/>
<dbReference type="EMBL" id="NHRJ02000001">
    <property type="protein sequence ID" value="PZE22797.1"/>
    <property type="molecule type" value="Genomic_DNA"/>
</dbReference>
<name>A0A2W1NE49_PAEXE</name>